<organism evidence="2 3">
    <name type="scientific">Psychrobacter saeujeotis</name>
    <dbReference type="NCBI Taxonomy" id="3143436"/>
    <lineage>
        <taxon>Bacteria</taxon>
        <taxon>Pseudomonadati</taxon>
        <taxon>Pseudomonadota</taxon>
        <taxon>Gammaproteobacteria</taxon>
        <taxon>Moraxellales</taxon>
        <taxon>Moraxellaceae</taxon>
        <taxon>Psychrobacter</taxon>
    </lineage>
</organism>
<dbReference type="Pfam" id="PF13692">
    <property type="entry name" value="Glyco_trans_1_4"/>
    <property type="match status" value="1"/>
</dbReference>
<gene>
    <name evidence="2" type="ORF">AAIR29_07930</name>
</gene>
<reference evidence="2 3" key="1">
    <citation type="submission" date="2024-05" db="EMBL/GenBank/DDBJ databases">
        <authorList>
            <person name="Kim H.-Y."/>
            <person name="Kim E."/>
            <person name="Cai Y."/>
            <person name="Yang S.-M."/>
            <person name="Lee W."/>
        </authorList>
    </citation>
    <scope>NUCLEOTIDE SEQUENCE [LARGE SCALE GENOMIC DNA]</scope>
    <source>
        <strain evidence="2 3">FBL11</strain>
    </source>
</reference>
<feature type="domain" description="Glycosyltransferase subfamily 4-like N-terminal" evidence="1">
    <location>
        <begin position="18"/>
        <end position="156"/>
    </location>
</feature>
<accession>A0ABU9X830</accession>
<dbReference type="Gene3D" id="3.40.50.2000">
    <property type="entry name" value="Glycogen Phosphorylase B"/>
    <property type="match status" value="2"/>
</dbReference>
<evidence type="ECO:0000313" key="3">
    <source>
        <dbReference type="Proteomes" id="UP001461960"/>
    </source>
</evidence>
<protein>
    <submittedName>
        <fullName evidence="2">Glycosyltransferase family 4 protein</fullName>
    </submittedName>
</protein>
<dbReference type="Proteomes" id="UP001461960">
    <property type="component" value="Unassembled WGS sequence"/>
</dbReference>
<keyword evidence="3" id="KW-1185">Reference proteome</keyword>
<dbReference type="CDD" id="cd03808">
    <property type="entry name" value="GT4_CapM-like"/>
    <property type="match status" value="1"/>
</dbReference>
<dbReference type="SUPFAM" id="SSF53756">
    <property type="entry name" value="UDP-Glycosyltransferase/glycogen phosphorylase"/>
    <property type="match status" value="1"/>
</dbReference>
<dbReference type="Pfam" id="PF13477">
    <property type="entry name" value="Glyco_trans_4_2"/>
    <property type="match status" value="1"/>
</dbReference>
<dbReference type="RefSeq" id="WP_299219170.1">
    <property type="nucleotide sequence ID" value="NZ_JBDGHN010000002.1"/>
</dbReference>
<evidence type="ECO:0000259" key="1">
    <source>
        <dbReference type="Pfam" id="PF13477"/>
    </source>
</evidence>
<evidence type="ECO:0000313" key="2">
    <source>
        <dbReference type="EMBL" id="MEN2751560.1"/>
    </source>
</evidence>
<proteinExistence type="predicted"/>
<comment type="caution">
    <text evidence="2">The sequence shown here is derived from an EMBL/GenBank/DDBJ whole genome shotgun (WGS) entry which is preliminary data.</text>
</comment>
<dbReference type="InterPro" id="IPR028098">
    <property type="entry name" value="Glyco_trans_4-like_N"/>
</dbReference>
<sequence length="375" mass="41714">MKFLLVASFASSLIGFRKPLIIALLERGLEVHVAAPELLDNQIVITELTELGVIPHSISMQRTGINPIADTKALISLYTLMREIEPDYMMGYTIKPVIYGTLAAWLARVPKRFALITGLGFAFTAEDDTKRKHVRAVAQGLYRSALRHCQVVFFQNYDDEALFRQLNIVSSKTRTCVISGSGVDVEEFDVVPFDTQKPLRFLLIARLLGDKGVREYNQAAQQVKKLHPEVQFDLVGGLDANPTSITQGELDEWIKAGTVNFLGRLKDVRPAIQASSVYVLPSYREGTPRTVLEAMAMGRAIITTDAPGCRETVVDGDNGFLVPVKDVDALVQAMLRFIEQPALIAQMGQRARIIAEEKYDVHKVNAHMISEMELE</sequence>
<name>A0ABU9X830_9GAMM</name>
<dbReference type="PANTHER" id="PTHR12526:SF638">
    <property type="entry name" value="SPORE COAT PROTEIN SA"/>
    <property type="match status" value="1"/>
</dbReference>
<dbReference type="PANTHER" id="PTHR12526">
    <property type="entry name" value="GLYCOSYLTRANSFERASE"/>
    <property type="match status" value="1"/>
</dbReference>
<dbReference type="EMBL" id="JBDGHN010000002">
    <property type="protein sequence ID" value="MEN2751560.1"/>
    <property type="molecule type" value="Genomic_DNA"/>
</dbReference>